<name>A0A9X2JNG9_9RHOB</name>
<sequence>MKASFKILVTASALAVAAATGASAARLDFTDASVYAGDAMGTIGSGSNETKWELSAEGGTLNYMTPADGTYAGGSGGESLKRDYDGVGVSGAKADDEITDAPGVDQSILLTFSKSIFLTAVHVLDLFKSADTADGPGGQEHAFVYDPDNLILEIAAVEDLGDNPDNGGYQTEKLLPAVQVSKLRFKAGGTFDNPTDTRDYALAAIDYSFDNPDSAPNPVPLPAGGLLLLGALGGLGLVKRRRKTA</sequence>
<feature type="chain" id="PRO_5040968759" evidence="2">
    <location>
        <begin position="25"/>
        <end position="245"/>
    </location>
</feature>
<dbReference type="Proteomes" id="UP001139477">
    <property type="component" value="Unassembled WGS sequence"/>
</dbReference>
<dbReference type="AlphaFoldDB" id="A0A9X2JNG9"/>
<keyword evidence="1" id="KW-1133">Transmembrane helix</keyword>
<keyword evidence="1" id="KW-0812">Transmembrane</keyword>
<evidence type="ECO:0000313" key="3">
    <source>
        <dbReference type="EMBL" id="MCP1168388.1"/>
    </source>
</evidence>
<evidence type="ECO:0000256" key="2">
    <source>
        <dbReference type="SAM" id="SignalP"/>
    </source>
</evidence>
<keyword evidence="2" id="KW-0732">Signal</keyword>
<dbReference type="RefSeq" id="WP_253331252.1">
    <property type="nucleotide sequence ID" value="NZ_JAMYXC010000112.1"/>
</dbReference>
<comment type="caution">
    <text evidence="3">The sequence shown here is derived from an EMBL/GenBank/DDBJ whole genome shotgun (WGS) entry which is preliminary data.</text>
</comment>
<organism evidence="3 4">
    <name type="scientific">Limimaricola litoreus</name>
    <dbReference type="NCBI Taxonomy" id="2955316"/>
    <lineage>
        <taxon>Bacteria</taxon>
        <taxon>Pseudomonadati</taxon>
        <taxon>Pseudomonadota</taxon>
        <taxon>Alphaproteobacteria</taxon>
        <taxon>Rhodobacterales</taxon>
        <taxon>Paracoccaceae</taxon>
        <taxon>Limimaricola</taxon>
    </lineage>
</organism>
<proteinExistence type="predicted"/>
<evidence type="ECO:0000313" key="4">
    <source>
        <dbReference type="Proteomes" id="UP001139477"/>
    </source>
</evidence>
<evidence type="ECO:0000256" key="1">
    <source>
        <dbReference type="SAM" id="Phobius"/>
    </source>
</evidence>
<feature type="transmembrane region" description="Helical" evidence="1">
    <location>
        <begin position="219"/>
        <end position="238"/>
    </location>
</feature>
<accession>A0A9X2JNG9</accession>
<keyword evidence="4" id="KW-1185">Reference proteome</keyword>
<protein>
    <submittedName>
        <fullName evidence="3">VPLPA-CTERM sorting domain-containing protein</fullName>
    </submittedName>
</protein>
<gene>
    <name evidence="3" type="ORF">NHG85_07590</name>
</gene>
<reference evidence="3" key="1">
    <citation type="submission" date="2022-06" db="EMBL/GenBank/DDBJ databases">
        <title>Limimaricola sediminis sp. nov., isolated from an intertidal sediment.</title>
        <authorList>
            <person name="Shao X."/>
        </authorList>
    </citation>
    <scope>NUCLEOTIDE SEQUENCE</scope>
    <source>
        <strain evidence="3">ASW11-118</strain>
    </source>
</reference>
<keyword evidence="1" id="KW-0472">Membrane</keyword>
<dbReference type="EMBL" id="JAMYXC010000112">
    <property type="protein sequence ID" value="MCP1168388.1"/>
    <property type="molecule type" value="Genomic_DNA"/>
</dbReference>
<feature type="signal peptide" evidence="2">
    <location>
        <begin position="1"/>
        <end position="24"/>
    </location>
</feature>
<dbReference type="InterPro" id="IPR022472">
    <property type="entry name" value="VPLPA-CTERM"/>
</dbReference>
<dbReference type="NCBIfam" id="TIGR03370">
    <property type="entry name" value="VPLPA-CTERM"/>
    <property type="match status" value="1"/>
</dbReference>